<evidence type="ECO:0000313" key="3">
    <source>
        <dbReference type="EMBL" id="MYN02115.1"/>
    </source>
</evidence>
<name>A0A6N9HH08_9BURK</name>
<dbReference type="EMBL" id="WWCJ01000005">
    <property type="protein sequence ID" value="MYN02115.1"/>
    <property type="molecule type" value="Genomic_DNA"/>
</dbReference>
<keyword evidence="4" id="KW-1185">Reference proteome</keyword>
<dbReference type="AlphaFoldDB" id="A0A6N9HH08"/>
<organism evidence="3 4">
    <name type="scientific">Pseudoduganella guangdongensis</name>
    <dbReference type="NCBI Taxonomy" id="2692179"/>
    <lineage>
        <taxon>Bacteria</taxon>
        <taxon>Pseudomonadati</taxon>
        <taxon>Pseudomonadota</taxon>
        <taxon>Betaproteobacteria</taxon>
        <taxon>Burkholderiales</taxon>
        <taxon>Oxalobacteraceae</taxon>
        <taxon>Telluria group</taxon>
        <taxon>Pseudoduganella</taxon>
    </lineage>
</organism>
<evidence type="ECO:0000256" key="1">
    <source>
        <dbReference type="ARBA" id="ARBA00006817"/>
    </source>
</evidence>
<dbReference type="CDD" id="cd07814">
    <property type="entry name" value="SRPBCC_CalC_Aha1-like"/>
    <property type="match status" value="1"/>
</dbReference>
<dbReference type="Gene3D" id="3.30.530.20">
    <property type="match status" value="1"/>
</dbReference>
<reference evidence="3 4" key="1">
    <citation type="submission" date="2019-12" db="EMBL/GenBank/DDBJ databases">
        <title>Novel species isolated from a subtropical stream in China.</title>
        <authorList>
            <person name="Lu H."/>
        </authorList>
    </citation>
    <scope>NUCLEOTIDE SEQUENCE [LARGE SCALE GENOMIC DNA]</scope>
    <source>
        <strain evidence="3 4">DS3</strain>
    </source>
</reference>
<protein>
    <submittedName>
        <fullName evidence="3">SRPBCC domain-containing protein</fullName>
    </submittedName>
</protein>
<proteinExistence type="inferred from homology"/>
<gene>
    <name evidence="3" type="ORF">GTP41_08360</name>
</gene>
<dbReference type="Pfam" id="PF08327">
    <property type="entry name" value="AHSA1"/>
    <property type="match status" value="1"/>
</dbReference>
<sequence>MEHFQQDLNIATKPESVYAALTTIDGLRGWWTQECDGAAGVGQTIHFRFGSCFKDMRVASLQPGREVRWHCTRAHIDVTGIAHHAEWLGTEPVFTLTPDGKGGTDLHFEHHGLLPSLECYGICLQGWQHFLASLRQYAETGTGTPYIKEREAA</sequence>
<accession>A0A6N9HH08</accession>
<dbReference type="InterPro" id="IPR013538">
    <property type="entry name" value="ASHA1/2-like_C"/>
</dbReference>
<evidence type="ECO:0000259" key="2">
    <source>
        <dbReference type="Pfam" id="PF08327"/>
    </source>
</evidence>
<dbReference type="Proteomes" id="UP000448575">
    <property type="component" value="Unassembled WGS sequence"/>
</dbReference>
<dbReference type="RefSeq" id="WP_161025118.1">
    <property type="nucleotide sequence ID" value="NZ_WWCJ01000005.1"/>
</dbReference>
<comment type="similarity">
    <text evidence="1">Belongs to the AHA1 family.</text>
</comment>
<evidence type="ECO:0000313" key="4">
    <source>
        <dbReference type="Proteomes" id="UP000448575"/>
    </source>
</evidence>
<feature type="domain" description="Activator of Hsp90 ATPase homologue 1/2-like C-terminal" evidence="2">
    <location>
        <begin position="12"/>
        <end position="139"/>
    </location>
</feature>
<comment type="caution">
    <text evidence="3">The sequence shown here is derived from an EMBL/GenBank/DDBJ whole genome shotgun (WGS) entry which is preliminary data.</text>
</comment>
<dbReference type="InterPro" id="IPR023393">
    <property type="entry name" value="START-like_dom_sf"/>
</dbReference>
<dbReference type="SUPFAM" id="SSF55961">
    <property type="entry name" value="Bet v1-like"/>
    <property type="match status" value="1"/>
</dbReference>